<organism evidence="1 2">
    <name type="scientific">Methanospirillum hungatei</name>
    <dbReference type="NCBI Taxonomy" id="2203"/>
    <lineage>
        <taxon>Archaea</taxon>
        <taxon>Methanobacteriati</taxon>
        <taxon>Methanobacteriota</taxon>
        <taxon>Stenosarchaea group</taxon>
        <taxon>Methanomicrobia</taxon>
        <taxon>Methanomicrobiales</taxon>
        <taxon>Methanospirillaceae</taxon>
        <taxon>Methanospirillum</taxon>
    </lineage>
</organism>
<reference evidence="1 2" key="1">
    <citation type="submission" date="2021-06" db="EMBL/GenBank/DDBJ databases">
        <title>Complete genome sequence of the secondary alcohol utilizing methanogen Methanospirillum hungatei strain GP1.</title>
        <authorList>
            <person name="Day L.A."/>
            <person name="Costa K.C."/>
        </authorList>
    </citation>
    <scope>NUCLEOTIDE SEQUENCE [LARGE SCALE GENOMIC DNA]</scope>
    <source>
        <strain evidence="1 2">GP1</strain>
    </source>
</reference>
<gene>
    <name evidence="1" type="ORF">KSK55_09255</name>
</gene>
<dbReference type="GO" id="GO:0032259">
    <property type="term" value="P:methylation"/>
    <property type="evidence" value="ECO:0007669"/>
    <property type="project" value="UniProtKB-KW"/>
</dbReference>
<keyword evidence="1" id="KW-0489">Methyltransferase</keyword>
<dbReference type="OrthoDB" id="378543at2157"/>
<accession>A0A8F5VK84</accession>
<name>A0A8F5VK84_METHU</name>
<evidence type="ECO:0000313" key="2">
    <source>
        <dbReference type="Proteomes" id="UP000694228"/>
    </source>
</evidence>
<dbReference type="Proteomes" id="UP000694228">
    <property type="component" value="Chromosome"/>
</dbReference>
<protein>
    <submittedName>
        <fullName evidence="1">Class I SAM-dependent methyltransferase</fullName>
    </submittedName>
</protein>
<sequence>MNYKVKHMICPICHSNAIKLNSLRLLNLIDSSTYHCKKCGLYFREPLPDAKTINEYYSSRYFRYSDNIERNMAEVQSKFIIDGLKKIKIEPHKINYLEFGAGRGWVLSYLKRSGFLNSGMGFDSDPVSTQWGEENLKVDLKAGFLCEDLVKEIGIHRSEINFISLIHLLEHLDNPNKIINIFQAYLHEHYLFLEVPDAEYEGPVMEVDTFPSSSMGQHFWSFSELSLRILLENNNYEILFLERVGNPHYWDSRIDYLFIWKDYFKDREIMFECGIFSLRNICISDFTMCVRISLMYLTNFFKKKNSRLNLPVIRILAKKKEIISNDEKYNS</sequence>
<dbReference type="GO" id="GO:0008168">
    <property type="term" value="F:methyltransferase activity"/>
    <property type="evidence" value="ECO:0007669"/>
    <property type="project" value="UniProtKB-KW"/>
</dbReference>
<proteinExistence type="predicted"/>
<dbReference type="Pfam" id="PF13489">
    <property type="entry name" value="Methyltransf_23"/>
    <property type="match status" value="1"/>
</dbReference>
<dbReference type="EMBL" id="CP077107">
    <property type="protein sequence ID" value="QXO93566.1"/>
    <property type="molecule type" value="Genomic_DNA"/>
</dbReference>
<evidence type="ECO:0000313" key="1">
    <source>
        <dbReference type="EMBL" id="QXO93566.1"/>
    </source>
</evidence>
<keyword evidence="1" id="KW-0808">Transferase</keyword>
<dbReference type="AlphaFoldDB" id="A0A8F5VK84"/>